<sequence length="126" mass="13816">MRLIMRLIGNIIWLVFGGILVFLEYLASGFALCITIIGIPFGIQAFKLAFLALWPFGSTVSEAPQSAGCLNTLMNIIWLCIGGIWIALTHIIFGILFCITIIGIPFGKQHFKMAGLALTPFGKRID</sequence>
<proteinExistence type="predicted"/>
<feature type="transmembrane region" description="Helical" evidence="1">
    <location>
        <begin position="30"/>
        <end position="56"/>
    </location>
</feature>
<evidence type="ECO:0000313" key="3">
    <source>
        <dbReference type="EMBL" id="BDD10548.1"/>
    </source>
</evidence>
<feature type="domain" description="Inner membrane component" evidence="2">
    <location>
        <begin position="73"/>
        <end position="123"/>
    </location>
</feature>
<dbReference type="InterPro" id="IPR052937">
    <property type="entry name" value="Inner_membrane_protein"/>
</dbReference>
<dbReference type="InterPro" id="IPR005185">
    <property type="entry name" value="YccF"/>
</dbReference>
<gene>
    <name evidence="3" type="ORF">FUAX_29800</name>
</gene>
<dbReference type="Pfam" id="PF03733">
    <property type="entry name" value="YccF"/>
    <property type="match status" value="2"/>
</dbReference>
<evidence type="ECO:0000313" key="4">
    <source>
        <dbReference type="Proteomes" id="UP001348817"/>
    </source>
</evidence>
<feature type="domain" description="Inner membrane component" evidence="2">
    <location>
        <begin position="8"/>
        <end position="57"/>
    </location>
</feature>
<dbReference type="PANTHER" id="PTHR42903:SF1">
    <property type="entry name" value="INNER MEMBRANE PROTEIN YCCF"/>
    <property type="match status" value="1"/>
</dbReference>
<dbReference type="NCBIfam" id="NF008740">
    <property type="entry name" value="PRK11770.1-2"/>
    <property type="match status" value="1"/>
</dbReference>
<keyword evidence="4" id="KW-1185">Reference proteome</keyword>
<dbReference type="EMBL" id="AP025314">
    <property type="protein sequence ID" value="BDD10548.1"/>
    <property type="molecule type" value="Genomic_DNA"/>
</dbReference>
<dbReference type="GO" id="GO:0005886">
    <property type="term" value="C:plasma membrane"/>
    <property type="evidence" value="ECO:0007669"/>
    <property type="project" value="TreeGrafter"/>
</dbReference>
<feature type="transmembrane region" description="Helical" evidence="1">
    <location>
        <begin position="6"/>
        <end position="23"/>
    </location>
</feature>
<keyword evidence="1" id="KW-0472">Membrane</keyword>
<organism evidence="3 4">
    <name type="scientific">Fulvitalea axinellae</name>
    <dbReference type="NCBI Taxonomy" id="1182444"/>
    <lineage>
        <taxon>Bacteria</taxon>
        <taxon>Pseudomonadati</taxon>
        <taxon>Bacteroidota</taxon>
        <taxon>Cytophagia</taxon>
        <taxon>Cytophagales</taxon>
        <taxon>Persicobacteraceae</taxon>
        <taxon>Fulvitalea</taxon>
    </lineage>
</organism>
<protein>
    <recommendedName>
        <fullName evidence="2">Inner membrane component domain-containing protein</fullName>
    </recommendedName>
</protein>
<dbReference type="PIRSF" id="PIRSF028777">
    <property type="entry name" value="UCP028777"/>
    <property type="match status" value="1"/>
</dbReference>
<reference evidence="3 4" key="1">
    <citation type="submission" date="2021-12" db="EMBL/GenBank/DDBJ databases">
        <title>Genome sequencing of bacteria with rrn-lacking chromosome and rrn-plasmid.</title>
        <authorList>
            <person name="Anda M."/>
            <person name="Iwasaki W."/>
        </authorList>
    </citation>
    <scope>NUCLEOTIDE SEQUENCE [LARGE SCALE GENOMIC DNA]</scope>
    <source>
        <strain evidence="3 4">DSM 100852</strain>
    </source>
</reference>
<name>A0AAU9CR28_9BACT</name>
<evidence type="ECO:0000259" key="2">
    <source>
        <dbReference type="Pfam" id="PF03733"/>
    </source>
</evidence>
<evidence type="ECO:0000256" key="1">
    <source>
        <dbReference type="SAM" id="Phobius"/>
    </source>
</evidence>
<accession>A0AAU9CR28</accession>
<dbReference type="KEGG" id="fax:FUAX_29800"/>
<dbReference type="Proteomes" id="UP001348817">
    <property type="component" value="Chromosome"/>
</dbReference>
<keyword evidence="1" id="KW-0812">Transmembrane</keyword>
<dbReference type="InterPro" id="IPR031308">
    <property type="entry name" value="UCP028777"/>
</dbReference>
<dbReference type="AlphaFoldDB" id="A0AAU9CR28"/>
<feature type="transmembrane region" description="Helical" evidence="1">
    <location>
        <begin position="76"/>
        <end position="104"/>
    </location>
</feature>
<keyword evidence="1" id="KW-1133">Transmembrane helix</keyword>
<dbReference type="PANTHER" id="PTHR42903">
    <property type="entry name" value="INNER MEMBRANE PROTEIN YCCF"/>
    <property type="match status" value="1"/>
</dbReference>